<feature type="domain" description="POTRA" evidence="8">
    <location>
        <begin position="215"/>
        <end position="269"/>
    </location>
</feature>
<dbReference type="AlphaFoldDB" id="A0A238X097"/>
<evidence type="ECO:0000313" key="10">
    <source>
        <dbReference type="Proteomes" id="UP000198310"/>
    </source>
</evidence>
<evidence type="ECO:0000259" key="7">
    <source>
        <dbReference type="Pfam" id="PF01103"/>
    </source>
</evidence>
<evidence type="ECO:0000259" key="8">
    <source>
        <dbReference type="Pfam" id="PF07244"/>
    </source>
</evidence>
<keyword evidence="2" id="KW-1134">Transmembrane beta strand</keyword>
<dbReference type="InterPro" id="IPR010827">
    <property type="entry name" value="BamA/TamA_POTRA"/>
</dbReference>
<evidence type="ECO:0000256" key="5">
    <source>
        <dbReference type="SAM" id="MobiDB-lite"/>
    </source>
</evidence>
<dbReference type="Proteomes" id="UP000198310">
    <property type="component" value="Unassembled WGS sequence"/>
</dbReference>
<gene>
    <name evidence="9" type="ORF">SAMN06269173_103240</name>
</gene>
<feature type="region of interest" description="Disordered" evidence="5">
    <location>
        <begin position="24"/>
        <end position="53"/>
    </location>
</feature>
<dbReference type="Gene3D" id="3.10.20.310">
    <property type="entry name" value="membrane protein fhac"/>
    <property type="match status" value="1"/>
</dbReference>
<dbReference type="Pfam" id="PF01103">
    <property type="entry name" value="Omp85"/>
    <property type="match status" value="1"/>
</dbReference>
<accession>A0A238X097</accession>
<evidence type="ECO:0000256" key="1">
    <source>
        <dbReference type="ARBA" id="ARBA00004370"/>
    </source>
</evidence>
<dbReference type="Pfam" id="PF07244">
    <property type="entry name" value="POTRA"/>
    <property type="match status" value="1"/>
</dbReference>
<dbReference type="PANTHER" id="PTHR12815:SF18">
    <property type="entry name" value="SORTING AND ASSEMBLY MACHINERY COMPONENT 50 HOMOLOG"/>
    <property type="match status" value="1"/>
</dbReference>
<evidence type="ECO:0000256" key="3">
    <source>
        <dbReference type="ARBA" id="ARBA00022692"/>
    </source>
</evidence>
<protein>
    <submittedName>
        <fullName evidence="9">Surface antigen variable number repeat-containing protein</fullName>
    </submittedName>
</protein>
<feature type="chain" id="PRO_5013167383" evidence="6">
    <location>
        <begin position="25"/>
        <end position="622"/>
    </location>
</feature>
<evidence type="ECO:0000313" key="9">
    <source>
        <dbReference type="EMBL" id="SNR51289.1"/>
    </source>
</evidence>
<sequence>MYVRALFLAWLSCLVLSTGPSAWAQVSPGTPGQTPLQTPPLPPATARPDTASRRPIPVRRPIAVVVAVEEADRPVLRRYRYKASAADSVTALRDVRSLVLALQADSYLTASADDLHWGRDSLRVRLYVGEKFRWARLRNGNLGDGLLTQAGYREKLFRGQPFNPVEWARLQERILHAAENQGYPFATVRLDSLELNGADIAGRVVLQRGAPVLFDSLQVLGTTKTRKQFLTRYLQIFPGQPFSQQRLDEATRRLRQLPYVQLKADPEVRFARGRARVYFLLEDRAASQFDAIVGVLPNTNPGVGEKRVQITGDVTINLRNIRGGGKGIGIQWRKLDALSQLLDAQYVHPSFFGTPLELGGTFNLLKQSNQFLTVRPRLQVTYPTARAGRVAFFTERRSSRLLSNPSFKTLTVLPENIDSKFNSYGLDYAWSNLDDLYFPRRGTAITGQGAIGTKSISKNSELDPTLYEGVALRSTQVSVGVRAERYVRIGGNGVLLTRLRGEGLVNERLFLNDLFRLGGLATLRGFSELAFYASQYAVGTAELRQFTGADSYVFVFVDQAWLRQRIATETALDTPTGLGAGLSFRTGAGIFQFVYSVGRSEELNQKIALGSSKIHFGITNRF</sequence>
<keyword evidence="10" id="KW-1185">Reference proteome</keyword>
<organism evidence="9 10">
    <name type="scientific">Hymenobacter mucosus</name>
    <dbReference type="NCBI Taxonomy" id="1411120"/>
    <lineage>
        <taxon>Bacteria</taxon>
        <taxon>Pseudomonadati</taxon>
        <taxon>Bacteroidota</taxon>
        <taxon>Cytophagia</taxon>
        <taxon>Cytophagales</taxon>
        <taxon>Hymenobacteraceae</taxon>
        <taxon>Hymenobacter</taxon>
    </lineage>
</organism>
<dbReference type="InterPro" id="IPR000184">
    <property type="entry name" value="Bac_surfAg_D15"/>
</dbReference>
<dbReference type="PANTHER" id="PTHR12815">
    <property type="entry name" value="SORTING AND ASSEMBLY MACHINERY SAMM50 PROTEIN FAMILY MEMBER"/>
    <property type="match status" value="1"/>
</dbReference>
<dbReference type="Gene3D" id="2.40.160.50">
    <property type="entry name" value="membrane protein fhac: a member of the omp85/tpsb transporter family"/>
    <property type="match status" value="1"/>
</dbReference>
<evidence type="ECO:0000256" key="2">
    <source>
        <dbReference type="ARBA" id="ARBA00022452"/>
    </source>
</evidence>
<keyword evidence="3" id="KW-0812">Transmembrane</keyword>
<keyword evidence="4" id="KW-0472">Membrane</keyword>
<name>A0A238X097_9BACT</name>
<feature type="signal peptide" evidence="6">
    <location>
        <begin position="1"/>
        <end position="24"/>
    </location>
</feature>
<dbReference type="InterPro" id="IPR039910">
    <property type="entry name" value="D15-like"/>
</dbReference>
<proteinExistence type="predicted"/>
<feature type="domain" description="Bacterial surface antigen (D15)" evidence="7">
    <location>
        <begin position="320"/>
        <end position="622"/>
    </location>
</feature>
<keyword evidence="6" id="KW-0732">Signal</keyword>
<reference evidence="10" key="1">
    <citation type="submission" date="2017-06" db="EMBL/GenBank/DDBJ databases">
        <authorList>
            <person name="Varghese N."/>
            <person name="Submissions S."/>
        </authorList>
    </citation>
    <scope>NUCLEOTIDE SEQUENCE [LARGE SCALE GENOMIC DNA]</scope>
    <source>
        <strain evidence="10">DSM 28041</strain>
    </source>
</reference>
<comment type="subcellular location">
    <subcellularLocation>
        <location evidence="1">Membrane</location>
    </subcellularLocation>
</comment>
<dbReference type="GO" id="GO:0019867">
    <property type="term" value="C:outer membrane"/>
    <property type="evidence" value="ECO:0007669"/>
    <property type="project" value="InterPro"/>
</dbReference>
<dbReference type="EMBL" id="FZNS01000003">
    <property type="protein sequence ID" value="SNR51289.1"/>
    <property type="molecule type" value="Genomic_DNA"/>
</dbReference>
<evidence type="ECO:0000256" key="6">
    <source>
        <dbReference type="SAM" id="SignalP"/>
    </source>
</evidence>
<evidence type="ECO:0000256" key="4">
    <source>
        <dbReference type="ARBA" id="ARBA00023136"/>
    </source>
</evidence>